<reference evidence="2 3" key="1">
    <citation type="submission" date="2019-11" db="EMBL/GenBank/DDBJ databases">
        <title>Draft genome of Amycolatopsis RM579.</title>
        <authorList>
            <person name="Duangmal K."/>
            <person name="Mingma R."/>
        </authorList>
    </citation>
    <scope>NUCLEOTIDE SEQUENCE [LARGE SCALE GENOMIC DNA]</scope>
    <source>
        <strain evidence="2 3">RM579</strain>
    </source>
</reference>
<dbReference type="InterPro" id="IPR015947">
    <property type="entry name" value="PUA-like_sf"/>
</dbReference>
<dbReference type="Pfam" id="PF02190">
    <property type="entry name" value="LON_substr_bdg"/>
    <property type="match status" value="1"/>
</dbReference>
<dbReference type="PROSITE" id="PS51787">
    <property type="entry name" value="LON_N"/>
    <property type="match status" value="1"/>
</dbReference>
<dbReference type="InterPro" id="IPR046336">
    <property type="entry name" value="Lon_prtase_N_sf"/>
</dbReference>
<dbReference type="PANTHER" id="PTHR46732">
    <property type="entry name" value="ATP-DEPENDENT PROTEASE LA (LON) DOMAIN PROTEIN"/>
    <property type="match status" value="1"/>
</dbReference>
<protein>
    <submittedName>
        <fullName evidence="2">Peptidase</fullName>
    </submittedName>
</protein>
<proteinExistence type="predicted"/>
<comment type="caution">
    <text evidence="2">The sequence shown here is derived from an EMBL/GenBank/DDBJ whole genome shotgun (WGS) entry which is preliminary data.</text>
</comment>
<dbReference type="AlphaFoldDB" id="A0A6N7ZCH4"/>
<dbReference type="PANTHER" id="PTHR46732:SF8">
    <property type="entry name" value="ATP-DEPENDENT PROTEASE LA (LON) DOMAIN PROTEIN"/>
    <property type="match status" value="1"/>
</dbReference>
<dbReference type="Gene3D" id="2.30.130.40">
    <property type="entry name" value="LON domain-like"/>
    <property type="match status" value="1"/>
</dbReference>
<name>A0A6N7ZCH4_9PSEU</name>
<dbReference type="RefSeq" id="WP_312869237.1">
    <property type="nucleotide sequence ID" value="NZ_WMBA01000108.1"/>
</dbReference>
<keyword evidence="3" id="KW-1185">Reference proteome</keyword>
<evidence type="ECO:0000313" key="3">
    <source>
        <dbReference type="Proteomes" id="UP000440096"/>
    </source>
</evidence>
<organism evidence="2 3">
    <name type="scientific">Amycolatopsis pithecellobii</name>
    <dbReference type="NCBI Taxonomy" id="664692"/>
    <lineage>
        <taxon>Bacteria</taxon>
        <taxon>Bacillati</taxon>
        <taxon>Actinomycetota</taxon>
        <taxon>Actinomycetes</taxon>
        <taxon>Pseudonocardiales</taxon>
        <taxon>Pseudonocardiaceae</taxon>
        <taxon>Amycolatopsis</taxon>
    </lineage>
</organism>
<accession>A0A6N7ZCH4</accession>
<dbReference type="SUPFAM" id="SSF88697">
    <property type="entry name" value="PUA domain-like"/>
    <property type="match status" value="1"/>
</dbReference>
<feature type="domain" description="Lon N-terminal" evidence="1">
    <location>
        <begin position="11"/>
        <end position="212"/>
    </location>
</feature>
<dbReference type="InterPro" id="IPR003111">
    <property type="entry name" value="Lon_prtase_N"/>
</dbReference>
<dbReference type="SMART" id="SM00464">
    <property type="entry name" value="LON"/>
    <property type="match status" value="1"/>
</dbReference>
<evidence type="ECO:0000313" key="2">
    <source>
        <dbReference type="EMBL" id="MTD59494.1"/>
    </source>
</evidence>
<sequence length="238" mass="26198">MTDAERTGARQATIPLFPLQTVLLPGAALPLHLFEPRYRQLAVDLRAGVVPDKRFGIVAMRASAAREVESVEHVHEIGCTALLEESTRLPDGRFDILTVGERRFRLLDIDATRAPYLVGTVEWVDDDQPPPGAAEATARLAGSARAAYRRYCESAWDSGTWTAPAPETHPVDLAYLLAADCLLPLADRQRLLEETHPLRRLRMVGRLLSREAGFLSTLHAVPAPPAQLPDLNTRACLN</sequence>
<evidence type="ECO:0000259" key="1">
    <source>
        <dbReference type="PROSITE" id="PS51787"/>
    </source>
</evidence>
<gene>
    <name evidence="2" type="ORF">GKO32_36750</name>
</gene>
<dbReference type="Proteomes" id="UP000440096">
    <property type="component" value="Unassembled WGS sequence"/>
</dbReference>
<dbReference type="EMBL" id="WMBA01000108">
    <property type="protein sequence ID" value="MTD59494.1"/>
    <property type="molecule type" value="Genomic_DNA"/>
</dbReference>
<dbReference type="Gene3D" id="1.20.58.1480">
    <property type="match status" value="1"/>
</dbReference>